<feature type="transmembrane region" description="Helical" evidence="1">
    <location>
        <begin position="5"/>
        <end position="24"/>
    </location>
</feature>
<feature type="transmembrane region" description="Helical" evidence="1">
    <location>
        <begin position="30"/>
        <end position="48"/>
    </location>
</feature>
<accession>A0AAD3XIM1</accession>
<keyword evidence="1" id="KW-1133">Transmembrane helix</keyword>
<protein>
    <submittedName>
        <fullName evidence="2">Uncharacterized protein</fullName>
    </submittedName>
</protein>
<feature type="transmembrane region" description="Helical" evidence="1">
    <location>
        <begin position="114"/>
        <end position="135"/>
    </location>
</feature>
<dbReference type="Proteomes" id="UP001279734">
    <property type="component" value="Unassembled WGS sequence"/>
</dbReference>
<dbReference type="AlphaFoldDB" id="A0AAD3XIM1"/>
<feature type="transmembrane region" description="Helical" evidence="1">
    <location>
        <begin position="69"/>
        <end position="102"/>
    </location>
</feature>
<evidence type="ECO:0000256" key="1">
    <source>
        <dbReference type="SAM" id="Phobius"/>
    </source>
</evidence>
<keyword evidence="1" id="KW-0472">Membrane</keyword>
<proteinExistence type="predicted"/>
<comment type="caution">
    <text evidence="2">The sequence shown here is derived from an EMBL/GenBank/DDBJ whole genome shotgun (WGS) entry which is preliminary data.</text>
</comment>
<evidence type="ECO:0000313" key="3">
    <source>
        <dbReference type="Proteomes" id="UP001279734"/>
    </source>
</evidence>
<dbReference type="EMBL" id="BSYO01000006">
    <property type="protein sequence ID" value="GMH05982.1"/>
    <property type="molecule type" value="Genomic_DNA"/>
</dbReference>
<organism evidence="2 3">
    <name type="scientific">Nepenthes gracilis</name>
    <name type="common">Slender pitcher plant</name>
    <dbReference type="NCBI Taxonomy" id="150966"/>
    <lineage>
        <taxon>Eukaryota</taxon>
        <taxon>Viridiplantae</taxon>
        <taxon>Streptophyta</taxon>
        <taxon>Embryophyta</taxon>
        <taxon>Tracheophyta</taxon>
        <taxon>Spermatophyta</taxon>
        <taxon>Magnoliopsida</taxon>
        <taxon>eudicotyledons</taxon>
        <taxon>Gunneridae</taxon>
        <taxon>Pentapetalae</taxon>
        <taxon>Caryophyllales</taxon>
        <taxon>Nepenthaceae</taxon>
        <taxon>Nepenthes</taxon>
    </lineage>
</organism>
<reference evidence="2" key="1">
    <citation type="submission" date="2023-05" db="EMBL/GenBank/DDBJ databases">
        <title>Nepenthes gracilis genome sequencing.</title>
        <authorList>
            <person name="Fukushima K."/>
        </authorList>
    </citation>
    <scope>NUCLEOTIDE SEQUENCE</scope>
    <source>
        <strain evidence="2">SING2019-196</strain>
    </source>
</reference>
<evidence type="ECO:0000313" key="2">
    <source>
        <dbReference type="EMBL" id="GMH05982.1"/>
    </source>
</evidence>
<sequence>MGLMLAVYACSAVWVGAVFSFLLLQYGKVWGLDFVMLIFGSLAVWAVSGCRRFVDMLSAGMLVNALDLMLLLLWGWAVLLIWLAVGSVLAGSLSAVILVPVFEVCLATGQLLKAFAPSLNEIVLILALGGWVRLMNSWPGMMHEEMLMLHGLLLGQDSNFILAGSLCWAMLQSNVADAGFLLAQHCYYLCYDFMPSIACFVGTDQL</sequence>
<gene>
    <name evidence="2" type="ORF">Nepgr_007822</name>
</gene>
<keyword evidence="3" id="KW-1185">Reference proteome</keyword>
<keyword evidence="1" id="KW-0812">Transmembrane</keyword>
<name>A0AAD3XIM1_NEPGR</name>